<reference evidence="2" key="1">
    <citation type="journal article" date="2011" name="Environ. Microbiol.">
        <title>Time-series analyses of Monterey Bay coastal microbial picoplankton using a 'genome proxy' microarray.</title>
        <authorList>
            <person name="Rich V.I."/>
            <person name="Pham V.D."/>
            <person name="Eppley J."/>
            <person name="Shi Y."/>
            <person name="DeLong E.F."/>
        </authorList>
    </citation>
    <scope>NUCLEOTIDE SEQUENCE</scope>
</reference>
<keyword evidence="1" id="KW-0812">Transmembrane</keyword>
<feature type="transmembrane region" description="Helical" evidence="1">
    <location>
        <begin position="88"/>
        <end position="110"/>
    </location>
</feature>
<dbReference type="AlphaFoldDB" id="E0XT36"/>
<organism evidence="2">
    <name type="scientific">uncultured alpha proteobacterium HF0130_06E21</name>
    <dbReference type="NCBI Taxonomy" id="710808"/>
    <lineage>
        <taxon>Bacteria</taxon>
        <taxon>Pseudomonadati</taxon>
        <taxon>Pseudomonadota</taxon>
        <taxon>Alphaproteobacteria</taxon>
        <taxon>environmental samples</taxon>
    </lineage>
</organism>
<proteinExistence type="predicted"/>
<dbReference type="EMBL" id="GU474868">
    <property type="protein sequence ID" value="ADI17577.1"/>
    <property type="molecule type" value="Genomic_DNA"/>
</dbReference>
<keyword evidence="1" id="KW-1133">Transmembrane helix</keyword>
<evidence type="ECO:0000313" key="2">
    <source>
        <dbReference type="EMBL" id="ADI17577.1"/>
    </source>
</evidence>
<keyword evidence="1" id="KW-0472">Membrane</keyword>
<sequence length="288" mass="30719">MIPTTSYPCSCKSAAVTELSTPPDMATTTRVSAGGRSKPRLFMVLFTGGNIGASCRSANRSRMRSRLDRGAHRRHLLCMDATSTRIKVAPLVALTAGLIALGTLAASPALGDLRDDISRCAALADEMERLACFDTVAAEMANARNAAAAAAVTALQREFRFDPGLMTGPLAFRINVSGNQVVSRPTAAAREVENIVRRMHKVIGGTDDWSALVVVHGGKFTLSRGRPYSGEELLAQANTGMVRSGLPAERYSVMLGPDAEPILWDDGRVRSANENIDITISFGDTPSR</sequence>
<evidence type="ECO:0000256" key="1">
    <source>
        <dbReference type="SAM" id="Phobius"/>
    </source>
</evidence>
<accession>E0XT36</accession>
<protein>
    <submittedName>
        <fullName evidence="2">Uncharacterized protein</fullName>
    </submittedName>
</protein>
<name>E0XT36_9PROT</name>